<evidence type="ECO:0000256" key="1">
    <source>
        <dbReference type="SAM" id="Phobius"/>
    </source>
</evidence>
<keyword evidence="1" id="KW-0472">Membrane</keyword>
<keyword evidence="1" id="KW-0812">Transmembrane</keyword>
<protein>
    <submittedName>
        <fullName evidence="2">Uncharacterized protein</fullName>
    </submittedName>
</protein>
<dbReference type="RefSeq" id="WP_111905696.1">
    <property type="nucleotide sequence ID" value="NZ_QLNP01000104.1"/>
</dbReference>
<dbReference type="AlphaFoldDB" id="A0A328HBA1"/>
<accession>A0A328HBA1</accession>
<reference evidence="2 3" key="1">
    <citation type="submission" date="2018-04" db="EMBL/GenBank/DDBJ databases">
        <title>Bacteria isolated from cave deposits of Manipur.</title>
        <authorList>
            <person name="Sahoo D."/>
            <person name="Sarangthem I."/>
            <person name="Nandeibam J."/>
        </authorList>
    </citation>
    <scope>NUCLEOTIDE SEQUENCE [LARGE SCALE GENOMIC DNA]</scope>
    <source>
        <strain evidence="3">mrc11</strain>
    </source>
</reference>
<gene>
    <name evidence="2" type="ORF">DBZ45_20680</name>
</gene>
<keyword evidence="1" id="KW-1133">Transmembrane helix</keyword>
<organism evidence="2 3">
    <name type="scientific">Arthrobacter globiformis</name>
    <dbReference type="NCBI Taxonomy" id="1665"/>
    <lineage>
        <taxon>Bacteria</taxon>
        <taxon>Bacillati</taxon>
        <taxon>Actinomycetota</taxon>
        <taxon>Actinomycetes</taxon>
        <taxon>Micrococcales</taxon>
        <taxon>Micrococcaceae</taxon>
        <taxon>Arthrobacter</taxon>
    </lineage>
</organism>
<feature type="transmembrane region" description="Helical" evidence="1">
    <location>
        <begin position="81"/>
        <end position="101"/>
    </location>
</feature>
<name>A0A328HBA1_ARTGO</name>
<proteinExistence type="predicted"/>
<dbReference type="Proteomes" id="UP000249166">
    <property type="component" value="Unassembled WGS sequence"/>
</dbReference>
<sequence length="121" mass="12482">MRGSSVRRNSAVWQVWLWLIGAGFAVLLAGIVLGLQQTGPLCGSPLLPDSRAAEAFDALHRGAKAAADCYRRIEAAAVPTWILIALGVVLVLAGVAVRIVVISRTAASIQKAGGTGHGSTP</sequence>
<comment type="caution">
    <text evidence="2">The sequence shown here is derived from an EMBL/GenBank/DDBJ whole genome shotgun (WGS) entry which is preliminary data.</text>
</comment>
<evidence type="ECO:0000313" key="3">
    <source>
        <dbReference type="Proteomes" id="UP000249166"/>
    </source>
</evidence>
<evidence type="ECO:0000313" key="2">
    <source>
        <dbReference type="EMBL" id="RAM35444.1"/>
    </source>
</evidence>
<feature type="transmembrane region" description="Helical" evidence="1">
    <location>
        <begin position="12"/>
        <end position="35"/>
    </location>
</feature>
<dbReference type="EMBL" id="QLNP01000104">
    <property type="protein sequence ID" value="RAM35444.1"/>
    <property type="molecule type" value="Genomic_DNA"/>
</dbReference>
<dbReference type="OrthoDB" id="4950520at2"/>